<dbReference type="AlphaFoldDB" id="A0A1G2BHE5"/>
<keyword evidence="2" id="KW-0732">Signal</keyword>
<evidence type="ECO:0000256" key="4">
    <source>
        <dbReference type="ARBA" id="ARBA00023157"/>
    </source>
</evidence>
<evidence type="ECO:0000256" key="1">
    <source>
        <dbReference type="ARBA" id="ARBA00005791"/>
    </source>
</evidence>
<dbReference type="InterPro" id="IPR012336">
    <property type="entry name" value="Thioredoxin-like_fold"/>
</dbReference>
<keyword evidence="4" id="KW-1015">Disulfide bond</keyword>
<keyword evidence="6" id="KW-1133">Transmembrane helix</keyword>
<evidence type="ECO:0000313" key="9">
    <source>
        <dbReference type="Proteomes" id="UP000176420"/>
    </source>
</evidence>
<evidence type="ECO:0000256" key="2">
    <source>
        <dbReference type="ARBA" id="ARBA00022729"/>
    </source>
</evidence>
<accession>A0A1G2BHE5</accession>
<keyword evidence="3" id="KW-0560">Oxidoreductase</keyword>
<keyword evidence="5" id="KW-0676">Redox-active center</keyword>
<feature type="transmembrane region" description="Helical" evidence="6">
    <location>
        <begin position="20"/>
        <end position="43"/>
    </location>
</feature>
<comment type="caution">
    <text evidence="8">The sequence shown here is derived from an EMBL/GenBank/DDBJ whole genome shotgun (WGS) entry which is preliminary data.</text>
</comment>
<dbReference type="PROSITE" id="PS51352">
    <property type="entry name" value="THIOREDOXIN_2"/>
    <property type="match status" value="1"/>
</dbReference>
<keyword evidence="6" id="KW-0472">Membrane</keyword>
<protein>
    <recommendedName>
        <fullName evidence="7">Thioredoxin domain-containing protein</fullName>
    </recommendedName>
</protein>
<dbReference type="PANTHER" id="PTHR13887">
    <property type="entry name" value="GLUTATHIONE S-TRANSFERASE KAPPA"/>
    <property type="match status" value="1"/>
</dbReference>
<sequence>MENSSKKSGYLGHDHSLHAYFFGLITGIAVIAGLALVVFLIIWQKNLLQAKNTPAVADDVVNSQNDDKAPFEKITKIDLNSLQHVKGNVNSTDLTFIEYSDLECSFCKKYHVTVKEVAKNYQNKIAFAYKHFPLNIHSKAKREAIAAECAGLQDKFFEYVDKIFEITPSNNNLEDQKLFDTAQELNLNMDDFKACVEKEETLSTVAADALEAQGSGATGTPHAILVDKGGNILTTFQGALTAGQLTQAFDQYLAEE</sequence>
<dbReference type="EMBL" id="MHKI01000004">
    <property type="protein sequence ID" value="OGY88096.1"/>
    <property type="molecule type" value="Genomic_DNA"/>
</dbReference>
<keyword evidence="6" id="KW-0812">Transmembrane</keyword>
<evidence type="ECO:0000256" key="3">
    <source>
        <dbReference type="ARBA" id="ARBA00023002"/>
    </source>
</evidence>
<organism evidence="8 9">
    <name type="scientific">Candidatus Kerfeldbacteria bacterium RIFOXYB2_FULL_38_14</name>
    <dbReference type="NCBI Taxonomy" id="1798547"/>
    <lineage>
        <taxon>Bacteria</taxon>
        <taxon>Candidatus Kerfeldiibacteriota</taxon>
    </lineage>
</organism>
<dbReference type="Proteomes" id="UP000176420">
    <property type="component" value="Unassembled WGS sequence"/>
</dbReference>
<evidence type="ECO:0000313" key="8">
    <source>
        <dbReference type="EMBL" id="OGY88096.1"/>
    </source>
</evidence>
<proteinExistence type="inferred from homology"/>
<comment type="similarity">
    <text evidence="1">Belongs to the thioredoxin family. DsbA subfamily.</text>
</comment>
<reference evidence="8 9" key="1">
    <citation type="journal article" date="2016" name="Nat. Commun.">
        <title>Thousands of microbial genomes shed light on interconnected biogeochemical processes in an aquifer system.</title>
        <authorList>
            <person name="Anantharaman K."/>
            <person name="Brown C.T."/>
            <person name="Hug L.A."/>
            <person name="Sharon I."/>
            <person name="Castelle C.J."/>
            <person name="Probst A.J."/>
            <person name="Thomas B.C."/>
            <person name="Singh A."/>
            <person name="Wilkins M.J."/>
            <person name="Karaoz U."/>
            <person name="Brodie E.L."/>
            <person name="Williams K.H."/>
            <person name="Hubbard S.S."/>
            <person name="Banfield J.F."/>
        </authorList>
    </citation>
    <scope>NUCLEOTIDE SEQUENCE [LARGE SCALE GENOMIC DNA]</scope>
</reference>
<gene>
    <name evidence="8" type="ORF">A2319_01550</name>
</gene>
<dbReference type="InterPro" id="IPR013766">
    <property type="entry name" value="Thioredoxin_domain"/>
</dbReference>
<evidence type="ECO:0000256" key="5">
    <source>
        <dbReference type="ARBA" id="ARBA00023284"/>
    </source>
</evidence>
<name>A0A1G2BHE5_9BACT</name>
<dbReference type="SUPFAM" id="SSF52833">
    <property type="entry name" value="Thioredoxin-like"/>
    <property type="match status" value="1"/>
</dbReference>
<dbReference type="InterPro" id="IPR036249">
    <property type="entry name" value="Thioredoxin-like_sf"/>
</dbReference>
<evidence type="ECO:0000256" key="6">
    <source>
        <dbReference type="SAM" id="Phobius"/>
    </source>
</evidence>
<dbReference type="GO" id="GO:0016491">
    <property type="term" value="F:oxidoreductase activity"/>
    <property type="evidence" value="ECO:0007669"/>
    <property type="project" value="UniProtKB-KW"/>
</dbReference>
<evidence type="ECO:0000259" key="7">
    <source>
        <dbReference type="PROSITE" id="PS51352"/>
    </source>
</evidence>
<dbReference type="Gene3D" id="3.40.30.10">
    <property type="entry name" value="Glutaredoxin"/>
    <property type="match status" value="1"/>
</dbReference>
<feature type="domain" description="Thioredoxin" evidence="7">
    <location>
        <begin position="47"/>
        <end position="254"/>
    </location>
</feature>
<dbReference type="PANTHER" id="PTHR13887:SF14">
    <property type="entry name" value="DISULFIDE BOND FORMATION PROTEIN D"/>
    <property type="match status" value="1"/>
</dbReference>
<dbReference type="Pfam" id="PF13462">
    <property type="entry name" value="Thioredoxin_4"/>
    <property type="match status" value="1"/>
</dbReference>